<dbReference type="InterPro" id="IPR050804">
    <property type="entry name" value="MCC"/>
</dbReference>
<proteinExistence type="predicted"/>
<organism evidence="2">
    <name type="scientific">Brassica napus</name>
    <name type="common">Rape</name>
    <dbReference type="NCBI Taxonomy" id="3708"/>
    <lineage>
        <taxon>Eukaryota</taxon>
        <taxon>Viridiplantae</taxon>
        <taxon>Streptophyta</taxon>
        <taxon>Embryophyta</taxon>
        <taxon>Tracheophyta</taxon>
        <taxon>Spermatophyta</taxon>
        <taxon>Magnoliopsida</taxon>
        <taxon>eudicotyledons</taxon>
        <taxon>Gunneridae</taxon>
        <taxon>Pentapetalae</taxon>
        <taxon>rosids</taxon>
        <taxon>malvids</taxon>
        <taxon>Brassicales</taxon>
        <taxon>Brassicaceae</taxon>
        <taxon>Brassiceae</taxon>
        <taxon>Brassica</taxon>
    </lineage>
</organism>
<evidence type="ECO:0000256" key="1">
    <source>
        <dbReference type="ARBA" id="ARBA00023054"/>
    </source>
</evidence>
<dbReference type="InterPro" id="IPR002083">
    <property type="entry name" value="MATH/TRAF_dom"/>
</dbReference>
<dbReference type="InterPro" id="IPR008974">
    <property type="entry name" value="TRAF-like"/>
</dbReference>
<sequence>YLKVHPKGKFVRNHLSLYLCVANPESFRFGWKRLASYSLILLNQVGKELYRSPRNPLIFFLTLYLQYGVGQRP</sequence>
<dbReference type="EMBL" id="HG994365">
    <property type="protein sequence ID" value="CAF2075680.1"/>
    <property type="molecule type" value="Genomic_DNA"/>
</dbReference>
<dbReference type="PANTHER" id="PTHR46236">
    <property type="entry name" value="TRAF-LIKE SUPERFAMILY PROTEIN"/>
    <property type="match status" value="1"/>
</dbReference>
<dbReference type="AlphaFoldDB" id="A0A816RQF5"/>
<reference evidence="2" key="1">
    <citation type="submission" date="2021-01" db="EMBL/GenBank/DDBJ databases">
        <authorList>
            <consortium name="Genoscope - CEA"/>
            <person name="William W."/>
        </authorList>
    </citation>
    <scope>NUCLEOTIDE SEQUENCE</scope>
</reference>
<dbReference type="CDD" id="cd00121">
    <property type="entry name" value="MATH"/>
    <property type="match status" value="1"/>
</dbReference>
<name>A0A816RQF5_BRANA</name>
<dbReference type="PANTHER" id="PTHR46236:SF30">
    <property type="entry name" value="MATH DOMAIN-CONTAINING PROTEIN"/>
    <property type="match status" value="1"/>
</dbReference>
<accession>A0A816RQF5</accession>
<dbReference type="Gene3D" id="2.60.210.10">
    <property type="entry name" value="Apoptosis, Tumor Necrosis Factor Receptor Associated Protein 2, Chain A"/>
    <property type="match status" value="1"/>
</dbReference>
<dbReference type="SUPFAM" id="SSF49599">
    <property type="entry name" value="TRAF domain-like"/>
    <property type="match status" value="1"/>
</dbReference>
<feature type="non-terminal residue" evidence="2">
    <location>
        <position position="1"/>
    </location>
</feature>
<protein>
    <submittedName>
        <fullName evidence="2">(rape) hypothetical protein</fullName>
    </submittedName>
</protein>
<keyword evidence="1" id="KW-0175">Coiled coil</keyword>
<gene>
    <name evidence="2" type="ORF">DARMORV10_C01P36980.1</name>
</gene>
<evidence type="ECO:0000313" key="2">
    <source>
        <dbReference type="EMBL" id="CAF2075680.1"/>
    </source>
</evidence>
<dbReference type="Proteomes" id="UP001295469">
    <property type="component" value="Chromosome C01"/>
</dbReference>